<dbReference type="Proteomes" id="UP000596742">
    <property type="component" value="Unassembled WGS sequence"/>
</dbReference>
<organism evidence="1 2">
    <name type="scientific">Mytilus galloprovincialis</name>
    <name type="common">Mediterranean mussel</name>
    <dbReference type="NCBI Taxonomy" id="29158"/>
    <lineage>
        <taxon>Eukaryota</taxon>
        <taxon>Metazoa</taxon>
        <taxon>Spiralia</taxon>
        <taxon>Lophotrochozoa</taxon>
        <taxon>Mollusca</taxon>
        <taxon>Bivalvia</taxon>
        <taxon>Autobranchia</taxon>
        <taxon>Pteriomorphia</taxon>
        <taxon>Mytilida</taxon>
        <taxon>Mytiloidea</taxon>
        <taxon>Mytilidae</taxon>
        <taxon>Mytilinae</taxon>
        <taxon>Mytilus</taxon>
    </lineage>
</organism>
<accession>A0A8B6FL81</accession>
<reference evidence="1" key="1">
    <citation type="submission" date="2018-11" db="EMBL/GenBank/DDBJ databases">
        <authorList>
            <person name="Alioto T."/>
            <person name="Alioto T."/>
        </authorList>
    </citation>
    <scope>NUCLEOTIDE SEQUENCE</scope>
</reference>
<dbReference type="EMBL" id="UYJE01007051">
    <property type="protein sequence ID" value="VDI51409.1"/>
    <property type="molecule type" value="Genomic_DNA"/>
</dbReference>
<evidence type="ECO:0000313" key="2">
    <source>
        <dbReference type="Proteomes" id="UP000596742"/>
    </source>
</evidence>
<evidence type="ECO:0000313" key="1">
    <source>
        <dbReference type="EMBL" id="VDI51409.1"/>
    </source>
</evidence>
<keyword evidence="2" id="KW-1185">Reference proteome</keyword>
<name>A0A8B6FL81_MYTGA</name>
<dbReference type="AlphaFoldDB" id="A0A8B6FL81"/>
<protein>
    <submittedName>
        <fullName evidence="1">Uncharacterized protein</fullName>
    </submittedName>
</protein>
<comment type="caution">
    <text evidence="1">The sequence shown here is derived from an EMBL/GenBank/DDBJ whole genome shotgun (WGS) entry which is preliminary data.</text>
</comment>
<proteinExistence type="predicted"/>
<dbReference type="OrthoDB" id="6152301at2759"/>
<sequence>MYSIDYAVVLVQNSTCSIHICLHWTTRKGVLKIICQIDDLILPVSIQNNLGEEIARCSIPFPNSLCTPRYKNIAILQNLSTNETIVKVKGRIDQRINGNWSCRHGFGKNKYEANIEINIQTLKEENTSKETDGQHFKRIVSVSELIDKCFEIKICENHSVKHAIPISSGRAVGDGQAFDRGTVVVEADTDEPVLQEADGIVK</sequence>
<gene>
    <name evidence="1" type="ORF">MGAL_10B015096</name>
</gene>